<dbReference type="FunFam" id="2.40.70.10:FF:000217">
    <property type="entry name" value="Chromosome 16, whole genome shotgun sequence"/>
    <property type="match status" value="1"/>
</dbReference>
<name>A0A8S1QJC4_PARPR</name>
<feature type="compositionally biased region" description="Polar residues" evidence="4">
    <location>
        <begin position="402"/>
        <end position="414"/>
    </location>
</feature>
<dbReference type="GO" id="GO:0004190">
    <property type="term" value="F:aspartic-type endopeptidase activity"/>
    <property type="evidence" value="ECO:0007669"/>
    <property type="project" value="UniProtKB-KW"/>
</dbReference>
<dbReference type="AlphaFoldDB" id="A0A8S1QJC4"/>
<dbReference type="GO" id="GO:0006508">
    <property type="term" value="P:proteolysis"/>
    <property type="evidence" value="ECO:0007669"/>
    <property type="project" value="UniProtKB-KW"/>
</dbReference>
<keyword evidence="1" id="KW-0645">Protease</keyword>
<evidence type="ECO:0000256" key="2">
    <source>
        <dbReference type="ARBA" id="ARBA00022750"/>
    </source>
</evidence>
<comment type="caution">
    <text evidence="8">The sequence shown here is derived from an EMBL/GenBank/DDBJ whole genome shotgun (WGS) entry which is preliminary data.</text>
</comment>
<feature type="chain" id="PRO_5035945839" description="Peptidase A1 domain-containing protein" evidence="6">
    <location>
        <begin position="20"/>
        <end position="414"/>
    </location>
</feature>
<feature type="region of interest" description="Disordered" evidence="4">
    <location>
        <begin position="392"/>
        <end position="414"/>
    </location>
</feature>
<keyword evidence="3" id="KW-0378">Hydrolase</keyword>
<accession>A0A8S1QJC4</accession>
<dbReference type="InterPro" id="IPR034164">
    <property type="entry name" value="Pepsin-like_dom"/>
</dbReference>
<keyword evidence="2" id="KW-0064">Aspartyl protease</keyword>
<feature type="signal peptide" evidence="6">
    <location>
        <begin position="1"/>
        <end position="19"/>
    </location>
</feature>
<proteinExistence type="predicted"/>
<evidence type="ECO:0000259" key="7">
    <source>
        <dbReference type="PROSITE" id="PS51767"/>
    </source>
</evidence>
<gene>
    <name evidence="8" type="ORF">PPRIM_AZ9-3.1.T1600053</name>
</gene>
<dbReference type="OMA" id="NDEMWIF"/>
<reference evidence="8" key="1">
    <citation type="submission" date="2021-01" db="EMBL/GenBank/DDBJ databases">
        <authorList>
            <consortium name="Genoscope - CEA"/>
            <person name="William W."/>
        </authorList>
    </citation>
    <scope>NUCLEOTIDE SEQUENCE</scope>
</reference>
<dbReference type="EMBL" id="CAJJDM010000165">
    <property type="protein sequence ID" value="CAD8114525.1"/>
    <property type="molecule type" value="Genomic_DNA"/>
</dbReference>
<evidence type="ECO:0000256" key="5">
    <source>
        <dbReference type="SAM" id="Phobius"/>
    </source>
</evidence>
<evidence type="ECO:0000256" key="6">
    <source>
        <dbReference type="SAM" id="SignalP"/>
    </source>
</evidence>
<sequence>MIILIISIVTCLQINMTNLQDNYYSLPIQANNITYNLVVDTGIAETWIFGKNSNRKKYYECQKCIPKNKEIQEYAQGKISGIEYNQKIEIMNQSLYLNIIETTKVEHFKLIIADGAIGFSKLQLSKENNLLKNLYDLKVIDEIQFGLLLNEQNCQSTSILILGKPIKNYYINELYYIKILDSSLWMIQGKSVEIVGKNNKLELESSSQIIVFDSGLSKILISKQKFNKLIDILNENYNLNCQQETSYQINQIVCSYNEQQYPEVNINIDTNFSLTLLPQDYIEYCYYNYFLQHKCLLNFQQIDNTDVLVLGIVFLQKYYIHYDITMLQIGIAQSIYYQRHNQIKYNSNNSMLYFSLILVLALLIAIYILLRMFLKKSIHLYLSVLEKSSSRSQEQEMEAITLKTQSNNQPPLSS</sequence>
<dbReference type="PROSITE" id="PS51767">
    <property type="entry name" value="PEPTIDASE_A1"/>
    <property type="match status" value="1"/>
</dbReference>
<organism evidence="8 9">
    <name type="scientific">Paramecium primaurelia</name>
    <dbReference type="NCBI Taxonomy" id="5886"/>
    <lineage>
        <taxon>Eukaryota</taxon>
        <taxon>Sar</taxon>
        <taxon>Alveolata</taxon>
        <taxon>Ciliophora</taxon>
        <taxon>Intramacronucleata</taxon>
        <taxon>Oligohymenophorea</taxon>
        <taxon>Peniculida</taxon>
        <taxon>Parameciidae</taxon>
        <taxon>Paramecium</taxon>
    </lineage>
</organism>
<dbReference type="PANTHER" id="PTHR47966:SF51">
    <property type="entry name" value="BETA-SITE APP-CLEAVING ENZYME, ISOFORM A-RELATED"/>
    <property type="match status" value="1"/>
</dbReference>
<dbReference type="CDD" id="cd05471">
    <property type="entry name" value="pepsin_like"/>
    <property type="match status" value="1"/>
</dbReference>
<keyword evidence="9" id="KW-1185">Reference proteome</keyword>
<dbReference type="FunFam" id="2.40.70.10:FF:000201">
    <property type="entry name" value="Uncharacterized protein"/>
    <property type="match status" value="1"/>
</dbReference>
<feature type="transmembrane region" description="Helical" evidence="5">
    <location>
        <begin position="351"/>
        <end position="370"/>
    </location>
</feature>
<evidence type="ECO:0000256" key="1">
    <source>
        <dbReference type="ARBA" id="ARBA00022670"/>
    </source>
</evidence>
<evidence type="ECO:0000313" key="8">
    <source>
        <dbReference type="EMBL" id="CAD8114525.1"/>
    </source>
</evidence>
<keyword evidence="5" id="KW-0472">Membrane</keyword>
<keyword evidence="6" id="KW-0732">Signal</keyword>
<dbReference type="Pfam" id="PF00026">
    <property type="entry name" value="Asp"/>
    <property type="match status" value="1"/>
</dbReference>
<dbReference type="InterPro" id="IPR001461">
    <property type="entry name" value="Aspartic_peptidase_A1"/>
</dbReference>
<keyword evidence="5" id="KW-1133">Transmembrane helix</keyword>
<evidence type="ECO:0000256" key="4">
    <source>
        <dbReference type="SAM" id="MobiDB-lite"/>
    </source>
</evidence>
<dbReference type="InterPro" id="IPR033121">
    <property type="entry name" value="PEPTIDASE_A1"/>
</dbReference>
<evidence type="ECO:0000256" key="3">
    <source>
        <dbReference type="ARBA" id="ARBA00022801"/>
    </source>
</evidence>
<protein>
    <recommendedName>
        <fullName evidence="7">Peptidase A1 domain-containing protein</fullName>
    </recommendedName>
</protein>
<dbReference type="Proteomes" id="UP000688137">
    <property type="component" value="Unassembled WGS sequence"/>
</dbReference>
<feature type="domain" description="Peptidase A1" evidence="7">
    <location>
        <begin position="22"/>
        <end position="332"/>
    </location>
</feature>
<evidence type="ECO:0000313" key="9">
    <source>
        <dbReference type="Proteomes" id="UP000688137"/>
    </source>
</evidence>
<dbReference type="PANTHER" id="PTHR47966">
    <property type="entry name" value="BETA-SITE APP-CLEAVING ENZYME, ISOFORM A-RELATED"/>
    <property type="match status" value="1"/>
</dbReference>
<keyword evidence="5" id="KW-0812">Transmembrane</keyword>